<protein>
    <submittedName>
        <fullName evidence="1">Uncharacterized protein</fullName>
    </submittedName>
</protein>
<proteinExistence type="predicted"/>
<dbReference type="Proteomes" id="UP000815677">
    <property type="component" value="Unassembled WGS sequence"/>
</dbReference>
<feature type="non-terminal residue" evidence="1">
    <location>
        <position position="1"/>
    </location>
</feature>
<reference evidence="1" key="1">
    <citation type="submission" date="2014-09" db="EMBL/GenBank/DDBJ databases">
        <title>Genome sequence of the luminous mushroom Mycena chlorophos for searching fungal bioluminescence genes.</title>
        <authorList>
            <person name="Tanaka Y."/>
            <person name="Kasuga D."/>
            <person name="Oba Y."/>
            <person name="Hase S."/>
            <person name="Sato K."/>
            <person name="Oba Y."/>
            <person name="Sakakibara Y."/>
        </authorList>
    </citation>
    <scope>NUCLEOTIDE SEQUENCE</scope>
</reference>
<evidence type="ECO:0000313" key="1">
    <source>
        <dbReference type="EMBL" id="GAT44924.1"/>
    </source>
</evidence>
<sequence>LKSCSLVSPIFRFPCQQRLHHTLKLQFAGPDSQRHPRKTLEAVSRRFDESPHLAGYITRLSIKLSPWRGPEDQSAFARRVFDRLGHVQKATISNALVEPASWGSLPLDLGSAVLAWFAQRGRREPLQGLTFEFINLPEVVIPVMLSAATSLVLYECTLEVLPTLQQRAIIRSVPRPRPPTLQRLEAYSSWTIVEVLCTAERAHQVSALRRLAPQITNDSAYLGMFADLCASSADTLTSLKLWMDSEARYHSAKLHINIIPVIDPLRREFFLRRFITPLPQLRKVSLLLNGTATNDSEELHNIAWFLPNALRPALLPSLSQITFFLYNYLPRSPGPNGLPPDFTSEALAPLEAYIVEHPTLKAFAWEPYFYSLANSEPVDDQQQYFERFCAGMKRFLPKAQEKGRLVFRRGTY</sequence>
<keyword evidence="2" id="KW-1185">Reference proteome</keyword>
<evidence type="ECO:0000313" key="2">
    <source>
        <dbReference type="Proteomes" id="UP000815677"/>
    </source>
</evidence>
<gene>
    <name evidence="1" type="ORF">MCHLO_02527</name>
</gene>
<organism evidence="1 2">
    <name type="scientific">Mycena chlorophos</name>
    <name type="common">Agaric fungus</name>
    <name type="synonym">Agaricus chlorophos</name>
    <dbReference type="NCBI Taxonomy" id="658473"/>
    <lineage>
        <taxon>Eukaryota</taxon>
        <taxon>Fungi</taxon>
        <taxon>Dikarya</taxon>
        <taxon>Basidiomycota</taxon>
        <taxon>Agaricomycotina</taxon>
        <taxon>Agaricomycetes</taxon>
        <taxon>Agaricomycetidae</taxon>
        <taxon>Agaricales</taxon>
        <taxon>Marasmiineae</taxon>
        <taxon>Mycenaceae</taxon>
        <taxon>Mycena</taxon>
    </lineage>
</organism>
<name>A0ABQ0L194_MYCCL</name>
<dbReference type="EMBL" id="DF840351">
    <property type="protein sequence ID" value="GAT44924.1"/>
    <property type="molecule type" value="Genomic_DNA"/>
</dbReference>
<accession>A0ABQ0L194</accession>